<dbReference type="EMBL" id="JXNT01000011">
    <property type="protein sequence ID" value="ODM16420.1"/>
    <property type="molecule type" value="Genomic_DNA"/>
</dbReference>
<proteinExistence type="predicted"/>
<dbReference type="Proteomes" id="UP000094569">
    <property type="component" value="Unassembled WGS sequence"/>
</dbReference>
<feature type="region of interest" description="Disordered" evidence="1">
    <location>
        <begin position="1"/>
        <end position="22"/>
    </location>
</feature>
<comment type="caution">
    <text evidence="2">The sequence shown here is derived from an EMBL/GenBank/DDBJ whole genome shotgun (WGS) entry which is preliminary data.</text>
</comment>
<dbReference type="AlphaFoldDB" id="A0A1E3B627"/>
<evidence type="ECO:0000256" key="1">
    <source>
        <dbReference type="SAM" id="MobiDB-lite"/>
    </source>
</evidence>
<evidence type="ECO:0000313" key="3">
    <source>
        <dbReference type="Proteomes" id="UP000094569"/>
    </source>
</evidence>
<gene>
    <name evidence="2" type="ORF">SI65_07927</name>
</gene>
<evidence type="ECO:0000313" key="2">
    <source>
        <dbReference type="EMBL" id="ODM16420.1"/>
    </source>
</evidence>
<sequence length="73" mass="8068">MGFFRTLQQKAHEHKSSTITAAKEAEENASYAESYAALISEKQKAPPKTLGGGNRTYNYNPGDQCFGSCCRNY</sequence>
<keyword evidence="3" id="KW-1185">Reference proteome</keyword>
<dbReference type="VEuPathDB" id="FungiDB:SI65_07927"/>
<reference evidence="2 3" key="1">
    <citation type="journal article" date="2016" name="BMC Genomics">
        <title>Comparative genomic and transcriptomic analyses of the Fuzhuan brick tea-fermentation fungus Aspergillus cristatus.</title>
        <authorList>
            <person name="Ge Y."/>
            <person name="Wang Y."/>
            <person name="Liu Y."/>
            <person name="Tan Y."/>
            <person name="Ren X."/>
            <person name="Zhang X."/>
            <person name="Hyde K.D."/>
            <person name="Liu Y."/>
            <person name="Liu Z."/>
        </authorList>
    </citation>
    <scope>NUCLEOTIDE SEQUENCE [LARGE SCALE GENOMIC DNA]</scope>
    <source>
        <strain evidence="2 3">GZAAS20.1005</strain>
    </source>
</reference>
<protein>
    <submittedName>
        <fullName evidence="2">Uncharacterized protein</fullName>
    </submittedName>
</protein>
<organism evidence="2 3">
    <name type="scientific">Aspergillus cristatus</name>
    <name type="common">Chinese Fuzhuan brick tea-fermentation fungus</name>
    <name type="synonym">Eurotium cristatum</name>
    <dbReference type="NCBI Taxonomy" id="573508"/>
    <lineage>
        <taxon>Eukaryota</taxon>
        <taxon>Fungi</taxon>
        <taxon>Dikarya</taxon>
        <taxon>Ascomycota</taxon>
        <taxon>Pezizomycotina</taxon>
        <taxon>Eurotiomycetes</taxon>
        <taxon>Eurotiomycetidae</taxon>
        <taxon>Eurotiales</taxon>
        <taxon>Aspergillaceae</taxon>
        <taxon>Aspergillus</taxon>
        <taxon>Aspergillus subgen. Aspergillus</taxon>
    </lineage>
</organism>
<accession>A0A1E3B627</accession>
<name>A0A1E3B627_ASPCR</name>